<dbReference type="AlphaFoldDB" id="A0A8C3TGX5"/>
<evidence type="ECO:0000256" key="15">
    <source>
        <dbReference type="ARBA" id="ARBA00040676"/>
    </source>
</evidence>
<dbReference type="Ensembl" id="ENSCSRT00000029345.1">
    <property type="protein sequence ID" value="ENSCSRP00000028196.1"/>
    <property type="gene ID" value="ENSCSRG00000020780.1"/>
</dbReference>
<evidence type="ECO:0000256" key="10">
    <source>
        <dbReference type="ARBA" id="ARBA00023157"/>
    </source>
</evidence>
<reference evidence="19" key="2">
    <citation type="submission" date="2025-09" db="UniProtKB">
        <authorList>
            <consortium name="Ensembl"/>
        </authorList>
    </citation>
    <scope>IDENTIFICATION</scope>
</reference>
<comment type="subcellular location">
    <subcellularLocation>
        <location evidence="2">Cell projection</location>
        <location evidence="2">Filopodium</location>
    </subcellularLocation>
    <subcellularLocation>
        <location evidence="3">Cytoplasm</location>
        <location evidence="3">Cell cortex</location>
    </subcellularLocation>
    <subcellularLocation>
        <location evidence="1">Membrane</location>
        <topology evidence="1">Single-pass type I membrane protein</topology>
    </subcellularLocation>
</comment>
<proteinExistence type="predicted"/>
<feature type="signal peptide" evidence="17">
    <location>
        <begin position="1"/>
        <end position="21"/>
    </location>
</feature>
<keyword evidence="7" id="KW-0430">Lectin</keyword>
<dbReference type="CDD" id="cd00037">
    <property type="entry name" value="CLECT"/>
    <property type="match status" value="1"/>
</dbReference>
<evidence type="ECO:0000256" key="16">
    <source>
        <dbReference type="SAM" id="Phobius"/>
    </source>
</evidence>
<evidence type="ECO:0000313" key="19">
    <source>
        <dbReference type="Ensembl" id="ENSCSRP00000028196.1"/>
    </source>
</evidence>
<evidence type="ECO:0000256" key="13">
    <source>
        <dbReference type="ARBA" id="ARBA00023273"/>
    </source>
</evidence>
<evidence type="ECO:0000256" key="12">
    <source>
        <dbReference type="ARBA" id="ARBA00023180"/>
    </source>
</evidence>
<dbReference type="GO" id="GO:0030246">
    <property type="term" value="F:carbohydrate binding"/>
    <property type="evidence" value="ECO:0007669"/>
    <property type="project" value="UniProtKB-KW"/>
</dbReference>
<evidence type="ECO:0000256" key="4">
    <source>
        <dbReference type="ARBA" id="ARBA00022490"/>
    </source>
</evidence>
<dbReference type="PROSITE" id="PS50041">
    <property type="entry name" value="C_TYPE_LECTIN_2"/>
    <property type="match status" value="1"/>
</dbReference>
<evidence type="ECO:0000256" key="5">
    <source>
        <dbReference type="ARBA" id="ARBA00022692"/>
    </source>
</evidence>
<dbReference type="InterPro" id="IPR016186">
    <property type="entry name" value="C-type_lectin-like/link_sf"/>
</dbReference>
<evidence type="ECO:0000256" key="2">
    <source>
        <dbReference type="ARBA" id="ARBA00004486"/>
    </source>
</evidence>
<dbReference type="SMART" id="SM00034">
    <property type="entry name" value="CLECT"/>
    <property type="match status" value="1"/>
</dbReference>
<organism evidence="19 20">
    <name type="scientific">Chelydra serpentina</name>
    <name type="common">Snapping turtle</name>
    <name type="synonym">Testudo serpentina</name>
    <dbReference type="NCBI Taxonomy" id="8475"/>
    <lineage>
        <taxon>Eukaryota</taxon>
        <taxon>Metazoa</taxon>
        <taxon>Chordata</taxon>
        <taxon>Craniata</taxon>
        <taxon>Vertebrata</taxon>
        <taxon>Euteleostomi</taxon>
        <taxon>Archelosauria</taxon>
        <taxon>Testudinata</taxon>
        <taxon>Testudines</taxon>
        <taxon>Cryptodira</taxon>
        <taxon>Durocryptodira</taxon>
        <taxon>Americhelydia</taxon>
        <taxon>Chelydroidea</taxon>
        <taxon>Chelydridae</taxon>
        <taxon>Chelydra</taxon>
    </lineage>
</organism>
<evidence type="ECO:0000256" key="6">
    <source>
        <dbReference type="ARBA" id="ARBA00022729"/>
    </source>
</evidence>
<evidence type="ECO:0000256" key="7">
    <source>
        <dbReference type="ARBA" id="ARBA00022734"/>
    </source>
</evidence>
<comment type="function">
    <text evidence="14">Potential multifunctional C-type lectin receptor that may play roles in endocytosis and phagocytosis as well as in cell adhesion and migration.</text>
</comment>
<accession>A0A8C3TGX5</accession>
<keyword evidence="5 16" id="KW-0812">Transmembrane</keyword>
<keyword evidence="8 16" id="KW-1133">Transmembrane helix</keyword>
<dbReference type="FunFam" id="3.10.100.10:FF:000082">
    <property type="entry name" value="CD302 antigen isoform X2"/>
    <property type="match status" value="1"/>
</dbReference>
<keyword evidence="10" id="KW-1015">Disulfide bond</keyword>
<keyword evidence="9 16" id="KW-0472">Membrane</keyword>
<evidence type="ECO:0000256" key="11">
    <source>
        <dbReference type="ARBA" id="ARBA00023170"/>
    </source>
</evidence>
<feature type="domain" description="C-type lectin" evidence="18">
    <location>
        <begin position="33"/>
        <end position="149"/>
    </location>
</feature>
<feature type="transmembrane region" description="Helical" evidence="16">
    <location>
        <begin position="173"/>
        <end position="197"/>
    </location>
</feature>
<keyword evidence="20" id="KW-1185">Reference proteome</keyword>
<evidence type="ECO:0000313" key="20">
    <source>
        <dbReference type="Proteomes" id="UP000694403"/>
    </source>
</evidence>
<dbReference type="GO" id="GO:0005938">
    <property type="term" value="C:cell cortex"/>
    <property type="evidence" value="ECO:0007669"/>
    <property type="project" value="UniProtKB-SubCell"/>
</dbReference>
<keyword evidence="4" id="KW-0963">Cytoplasm</keyword>
<keyword evidence="6 17" id="KW-0732">Signal</keyword>
<dbReference type="Pfam" id="PF00059">
    <property type="entry name" value="Lectin_C"/>
    <property type="match status" value="1"/>
</dbReference>
<dbReference type="SUPFAM" id="SSF56436">
    <property type="entry name" value="C-type lectin-like"/>
    <property type="match status" value="1"/>
</dbReference>
<evidence type="ECO:0000259" key="18">
    <source>
        <dbReference type="PROSITE" id="PS50041"/>
    </source>
</evidence>
<dbReference type="Gene3D" id="3.10.100.10">
    <property type="entry name" value="Mannose-Binding Protein A, subunit A"/>
    <property type="match status" value="1"/>
</dbReference>
<keyword evidence="12" id="KW-0325">Glycoprotein</keyword>
<evidence type="ECO:0000256" key="14">
    <source>
        <dbReference type="ARBA" id="ARBA00037495"/>
    </source>
</evidence>
<evidence type="ECO:0000256" key="3">
    <source>
        <dbReference type="ARBA" id="ARBA00004544"/>
    </source>
</evidence>
<evidence type="ECO:0000256" key="1">
    <source>
        <dbReference type="ARBA" id="ARBA00004479"/>
    </source>
</evidence>
<dbReference type="InterPro" id="IPR016187">
    <property type="entry name" value="CTDL_fold"/>
</dbReference>
<sequence>MEPPFPAALLCLLGLLAAASGAAECPSSAWIPFGSSCYIFLQGTLDELDSIDDARKLCKDNASGADIISIKNKEENTFIQETFKNHWQGPDYISLGMFFDTDDNAFKWYDKSEMKFTNWIEEESNEELLNTCASMYTKSGGWKKISCEELHLTGTLCKTAFAYEKKYLPDKTALTTTLVIIFTIVVTVSAALFWFLYKRNISSVSGALCITHHSTAEMPYGDETVLIDEENEYTV</sequence>
<reference evidence="19" key="1">
    <citation type="submission" date="2025-08" db="UniProtKB">
        <authorList>
            <consortium name="Ensembl"/>
        </authorList>
    </citation>
    <scope>IDENTIFICATION</scope>
</reference>
<dbReference type="InterPro" id="IPR050111">
    <property type="entry name" value="C-type_lectin/snaclec_domain"/>
</dbReference>
<protein>
    <recommendedName>
        <fullName evidence="15">CD302 antigen</fullName>
    </recommendedName>
</protein>
<dbReference type="InterPro" id="IPR001304">
    <property type="entry name" value="C-type_lectin-like"/>
</dbReference>
<dbReference type="GO" id="GO:0030175">
    <property type="term" value="C:filopodium"/>
    <property type="evidence" value="ECO:0007669"/>
    <property type="project" value="UniProtKB-SubCell"/>
</dbReference>
<evidence type="ECO:0000256" key="8">
    <source>
        <dbReference type="ARBA" id="ARBA00022989"/>
    </source>
</evidence>
<dbReference type="Proteomes" id="UP000694403">
    <property type="component" value="Unplaced"/>
</dbReference>
<keyword evidence="11" id="KW-0675">Receptor</keyword>
<dbReference type="PANTHER" id="PTHR22803">
    <property type="entry name" value="MANNOSE, PHOSPHOLIPASE, LECTIN RECEPTOR RELATED"/>
    <property type="match status" value="1"/>
</dbReference>
<name>A0A8C3TGX5_CHESE</name>
<dbReference type="GO" id="GO:0016020">
    <property type="term" value="C:membrane"/>
    <property type="evidence" value="ECO:0007669"/>
    <property type="project" value="UniProtKB-SubCell"/>
</dbReference>
<evidence type="ECO:0000256" key="17">
    <source>
        <dbReference type="SAM" id="SignalP"/>
    </source>
</evidence>
<feature type="chain" id="PRO_5034548668" description="CD302 antigen" evidence="17">
    <location>
        <begin position="22"/>
        <end position="235"/>
    </location>
</feature>
<keyword evidence="13" id="KW-0966">Cell projection</keyword>
<evidence type="ECO:0000256" key="9">
    <source>
        <dbReference type="ARBA" id="ARBA00023136"/>
    </source>
</evidence>